<proteinExistence type="predicted"/>
<evidence type="ECO:0000313" key="2">
    <source>
        <dbReference type="Proteomes" id="UP001190700"/>
    </source>
</evidence>
<comment type="caution">
    <text evidence="1">The sequence shown here is derived from an EMBL/GenBank/DDBJ whole genome shotgun (WGS) entry which is preliminary data.</text>
</comment>
<sequence length="122" mass="13196">MTSNSCFDRVPLHSTAKVLDPRTKTLIEMKAALLSKYHPPPPSTPPTGILKATWRAAVTNGTTEVENVDQLGQQACCPFTPALRLRTPRGLFRGLQACCCGGATETAETAGRWNLVCLSARR</sequence>
<reference evidence="1 2" key="1">
    <citation type="journal article" date="2015" name="Genome Biol. Evol.">
        <title>Comparative Genomics of a Bacterivorous Green Alga Reveals Evolutionary Causalities and Consequences of Phago-Mixotrophic Mode of Nutrition.</title>
        <authorList>
            <person name="Burns J.A."/>
            <person name="Paasch A."/>
            <person name="Narechania A."/>
            <person name="Kim E."/>
        </authorList>
    </citation>
    <scope>NUCLEOTIDE SEQUENCE [LARGE SCALE GENOMIC DNA]</scope>
    <source>
        <strain evidence="1 2">PLY_AMNH</strain>
    </source>
</reference>
<accession>A0AAE0KRX7</accession>
<gene>
    <name evidence="1" type="ORF">CYMTET_32431</name>
</gene>
<keyword evidence="2" id="KW-1185">Reference proteome</keyword>
<protein>
    <submittedName>
        <fullName evidence="1">Uncharacterized protein</fullName>
    </submittedName>
</protein>
<dbReference type="EMBL" id="LGRX02019474">
    <property type="protein sequence ID" value="KAK3258527.1"/>
    <property type="molecule type" value="Genomic_DNA"/>
</dbReference>
<dbReference type="Proteomes" id="UP001190700">
    <property type="component" value="Unassembled WGS sequence"/>
</dbReference>
<name>A0AAE0KRX7_9CHLO</name>
<evidence type="ECO:0000313" key="1">
    <source>
        <dbReference type="EMBL" id="KAK3258527.1"/>
    </source>
</evidence>
<dbReference type="AlphaFoldDB" id="A0AAE0KRX7"/>
<organism evidence="1 2">
    <name type="scientific">Cymbomonas tetramitiformis</name>
    <dbReference type="NCBI Taxonomy" id="36881"/>
    <lineage>
        <taxon>Eukaryota</taxon>
        <taxon>Viridiplantae</taxon>
        <taxon>Chlorophyta</taxon>
        <taxon>Pyramimonadophyceae</taxon>
        <taxon>Pyramimonadales</taxon>
        <taxon>Pyramimonadaceae</taxon>
        <taxon>Cymbomonas</taxon>
    </lineage>
</organism>